<reference evidence="1" key="1">
    <citation type="submission" date="2022-07" db="EMBL/GenBank/DDBJ databases">
        <title>Phylogenomic reconstructions and comparative analyses of Kickxellomycotina fungi.</title>
        <authorList>
            <person name="Reynolds N.K."/>
            <person name="Stajich J.E."/>
            <person name="Barry K."/>
            <person name="Grigoriev I.V."/>
            <person name="Crous P."/>
            <person name="Smith M.E."/>
        </authorList>
    </citation>
    <scope>NUCLEOTIDE SEQUENCE</scope>
    <source>
        <strain evidence="1">NRRL 5244</strain>
    </source>
</reference>
<accession>A0ACC1J0I6</accession>
<keyword evidence="2" id="KW-1185">Reference proteome</keyword>
<dbReference type="Proteomes" id="UP001150603">
    <property type="component" value="Unassembled WGS sequence"/>
</dbReference>
<evidence type="ECO:0000313" key="2">
    <source>
        <dbReference type="Proteomes" id="UP001150603"/>
    </source>
</evidence>
<organism evidence="1 2">
    <name type="scientific">Linderina macrospora</name>
    <dbReference type="NCBI Taxonomy" id="4868"/>
    <lineage>
        <taxon>Eukaryota</taxon>
        <taxon>Fungi</taxon>
        <taxon>Fungi incertae sedis</taxon>
        <taxon>Zoopagomycota</taxon>
        <taxon>Kickxellomycotina</taxon>
        <taxon>Kickxellomycetes</taxon>
        <taxon>Kickxellales</taxon>
        <taxon>Kickxellaceae</taxon>
        <taxon>Linderina</taxon>
    </lineage>
</organism>
<evidence type="ECO:0000313" key="1">
    <source>
        <dbReference type="EMBL" id="KAJ1933048.1"/>
    </source>
</evidence>
<dbReference type="EMBL" id="JANBPW010005243">
    <property type="protein sequence ID" value="KAJ1933048.1"/>
    <property type="molecule type" value="Genomic_DNA"/>
</dbReference>
<gene>
    <name evidence="1" type="ORF">FBU59_006166</name>
</gene>
<protein>
    <submittedName>
        <fullName evidence="1">Uncharacterized protein</fullName>
    </submittedName>
</protein>
<feature type="non-terminal residue" evidence="1">
    <location>
        <position position="334"/>
    </location>
</feature>
<comment type="caution">
    <text evidence="1">The sequence shown here is derived from an EMBL/GenBank/DDBJ whole genome shotgun (WGS) entry which is preliminary data.</text>
</comment>
<sequence>MSSTGSLGEKPPTAWQKVVAKARSFLMAKRNVNEVRQAAAHLPARKVFVNVPVPEADLPEHAQHFCTNAITTAQYSLINFLPKNLSRQFMRIANVYFLVLTILQLISYFSLGSRFLTVVPIILVLAITAIKDGFEDWRRHISDRHFNETPTRIVRNLRNTNLKWQDDQAEIAKERRMHRLRINMARRLEKKTLYNQIPPDWEESQNPIDASSPPVLNEEAKWRNVRIGDFVILRTGDPAPADMLMLATSADDGSCYVETKNLDGETNLKPRASLAETAGVRDADGCGRLKAIIEVDPPTADMTKINGSIRVFAAPEPPVEDEATPPFMDFAAQG</sequence>
<proteinExistence type="predicted"/>
<name>A0ACC1J0I6_9FUNG</name>